<organism evidence="1">
    <name type="scientific">Rhizophora mucronata</name>
    <name type="common">Asiatic mangrove</name>
    <dbReference type="NCBI Taxonomy" id="61149"/>
    <lineage>
        <taxon>Eukaryota</taxon>
        <taxon>Viridiplantae</taxon>
        <taxon>Streptophyta</taxon>
        <taxon>Embryophyta</taxon>
        <taxon>Tracheophyta</taxon>
        <taxon>Spermatophyta</taxon>
        <taxon>Magnoliopsida</taxon>
        <taxon>eudicotyledons</taxon>
        <taxon>Gunneridae</taxon>
        <taxon>Pentapetalae</taxon>
        <taxon>rosids</taxon>
        <taxon>fabids</taxon>
        <taxon>Malpighiales</taxon>
        <taxon>Rhizophoraceae</taxon>
        <taxon>Rhizophora</taxon>
    </lineage>
</organism>
<dbReference type="AlphaFoldDB" id="A0A2P2R3J1"/>
<dbReference type="EMBL" id="GGEC01093294">
    <property type="protein sequence ID" value="MBX73778.1"/>
    <property type="molecule type" value="Transcribed_RNA"/>
</dbReference>
<proteinExistence type="predicted"/>
<accession>A0A2P2R3J1</accession>
<name>A0A2P2R3J1_RHIMU</name>
<protein>
    <submittedName>
        <fullName evidence="1">Uncharacterized protein</fullName>
    </submittedName>
</protein>
<evidence type="ECO:0000313" key="1">
    <source>
        <dbReference type="EMBL" id="MBX73778.1"/>
    </source>
</evidence>
<sequence>MLKRCLSCCREGFQVWTIKDNKSLQSGADIQLEALDRIPTTDINAF</sequence>
<reference evidence="1" key="1">
    <citation type="submission" date="2018-02" db="EMBL/GenBank/DDBJ databases">
        <title>Rhizophora mucronata_Transcriptome.</title>
        <authorList>
            <person name="Meera S.P."/>
            <person name="Sreeshan A."/>
            <person name="Augustine A."/>
        </authorList>
    </citation>
    <scope>NUCLEOTIDE SEQUENCE</scope>
    <source>
        <tissue evidence="1">Leaf</tissue>
    </source>
</reference>